<accession>A0A1Y1HZI6</accession>
<feature type="region of interest" description="Disordered" evidence="1">
    <location>
        <begin position="1"/>
        <end position="70"/>
    </location>
</feature>
<feature type="compositionally biased region" description="Low complexity" evidence="1">
    <location>
        <begin position="28"/>
        <end position="53"/>
    </location>
</feature>
<name>A0A1Y1HZI6_KLENI</name>
<dbReference type="EMBL" id="DF237124">
    <property type="protein sequence ID" value="GAQ84090.1"/>
    <property type="molecule type" value="Genomic_DNA"/>
</dbReference>
<protein>
    <submittedName>
        <fullName evidence="2">Uncharacterized protein</fullName>
    </submittedName>
</protein>
<proteinExistence type="predicted"/>
<evidence type="ECO:0000313" key="2">
    <source>
        <dbReference type="EMBL" id="GAQ84090.1"/>
    </source>
</evidence>
<dbReference type="Proteomes" id="UP000054558">
    <property type="component" value="Unassembled WGS sequence"/>
</dbReference>
<sequence>MSDEAPRLSALTFHEAGSSATPDPPAPARLTSSTGTGGSAAALRSARASHSTAEGAALARGTGSNVQKAATAALHDNPLYGLLRTHSPEVGQPASASPALRRSFEMWGSVSAEAENESNITFRSLLQEHPSEPRPSQLPTPPIRGRMPASNIEPDAALKVAAGHEAAVGNEGLAAGARRAEAGLGGMGSQDEINKMKRELAALEVKLLLAEGGLAAHEIRRKSGVGAGEEEEEAAAKELDSRSLLVKAATEKLRSSIGGPEASEVEGEENAEGRAELAQGDASTSHAAQGTEDSKGGSGDTDISKLEEKLERLTAEVVAARQYVETVLEAAQAATRAAAAEMAAIRAEAAAEVEKLKKEAVAREKTAAAQKKEAAAQKKEAAAQVAAAKRATEEVKRAAVAEMEIFDDKQRKAREEWEARERELGGERDDAKASEIAIGVRLTRALATVSSLEQRLLMVEAERDEALREAGTMRGRRRFP</sequence>
<evidence type="ECO:0000313" key="3">
    <source>
        <dbReference type="Proteomes" id="UP000054558"/>
    </source>
</evidence>
<gene>
    <name evidence="2" type="ORF">KFL_001750280</name>
</gene>
<reference evidence="2 3" key="1">
    <citation type="journal article" date="2014" name="Nat. Commun.">
        <title>Klebsormidium flaccidum genome reveals primary factors for plant terrestrial adaptation.</title>
        <authorList>
            <person name="Hori K."/>
            <person name="Maruyama F."/>
            <person name="Fujisawa T."/>
            <person name="Togashi T."/>
            <person name="Yamamoto N."/>
            <person name="Seo M."/>
            <person name="Sato S."/>
            <person name="Yamada T."/>
            <person name="Mori H."/>
            <person name="Tajima N."/>
            <person name="Moriyama T."/>
            <person name="Ikeuchi M."/>
            <person name="Watanabe M."/>
            <person name="Wada H."/>
            <person name="Kobayashi K."/>
            <person name="Saito M."/>
            <person name="Masuda T."/>
            <person name="Sasaki-Sekimoto Y."/>
            <person name="Mashiguchi K."/>
            <person name="Awai K."/>
            <person name="Shimojima M."/>
            <person name="Masuda S."/>
            <person name="Iwai M."/>
            <person name="Nobusawa T."/>
            <person name="Narise T."/>
            <person name="Kondo S."/>
            <person name="Saito H."/>
            <person name="Sato R."/>
            <person name="Murakawa M."/>
            <person name="Ihara Y."/>
            <person name="Oshima-Yamada Y."/>
            <person name="Ohtaka K."/>
            <person name="Satoh M."/>
            <person name="Sonobe K."/>
            <person name="Ishii M."/>
            <person name="Ohtani R."/>
            <person name="Kanamori-Sato M."/>
            <person name="Honoki R."/>
            <person name="Miyazaki D."/>
            <person name="Mochizuki H."/>
            <person name="Umetsu J."/>
            <person name="Higashi K."/>
            <person name="Shibata D."/>
            <person name="Kamiya Y."/>
            <person name="Sato N."/>
            <person name="Nakamura Y."/>
            <person name="Tabata S."/>
            <person name="Ida S."/>
            <person name="Kurokawa K."/>
            <person name="Ohta H."/>
        </authorList>
    </citation>
    <scope>NUCLEOTIDE SEQUENCE [LARGE SCALE GENOMIC DNA]</scope>
    <source>
        <strain evidence="2 3">NIES-2285</strain>
    </source>
</reference>
<feature type="region of interest" description="Disordered" evidence="1">
    <location>
        <begin position="253"/>
        <end position="307"/>
    </location>
</feature>
<evidence type="ECO:0000256" key="1">
    <source>
        <dbReference type="SAM" id="MobiDB-lite"/>
    </source>
</evidence>
<dbReference type="AlphaFoldDB" id="A0A1Y1HZI6"/>
<organism evidence="2 3">
    <name type="scientific">Klebsormidium nitens</name>
    <name type="common">Green alga</name>
    <name type="synonym">Ulothrix nitens</name>
    <dbReference type="NCBI Taxonomy" id="105231"/>
    <lineage>
        <taxon>Eukaryota</taxon>
        <taxon>Viridiplantae</taxon>
        <taxon>Streptophyta</taxon>
        <taxon>Klebsormidiophyceae</taxon>
        <taxon>Klebsormidiales</taxon>
        <taxon>Klebsormidiaceae</taxon>
        <taxon>Klebsormidium</taxon>
    </lineage>
</organism>
<keyword evidence="3" id="KW-1185">Reference proteome</keyword>